<name>A0A0P0G5D3_9BACE</name>
<protein>
    <submittedName>
        <fullName evidence="1">Uncharacterized protein</fullName>
    </submittedName>
</protein>
<gene>
    <name evidence="1" type="ORF">BcellWH2_01964</name>
</gene>
<dbReference type="RefSeq" id="WP_144430735.1">
    <property type="nucleotide sequence ID" value="NZ_CP012801.1"/>
</dbReference>
<dbReference type="EMBL" id="CP012801">
    <property type="protein sequence ID" value="ALJ59209.1"/>
    <property type="molecule type" value="Genomic_DNA"/>
</dbReference>
<dbReference type="PATRIC" id="fig|246787.4.peg.2021"/>
<evidence type="ECO:0000313" key="2">
    <source>
        <dbReference type="Proteomes" id="UP000061809"/>
    </source>
</evidence>
<dbReference type="AlphaFoldDB" id="A0A0P0G5D3"/>
<accession>A0A0P0G5D3</accession>
<dbReference type="KEGG" id="bcel:BcellWH2_01964"/>
<sequence>MENEINKWIRVQKHSVLKHGVITIEDRQINVIALFENGDSTIMVCNDEESEYAFKRVNDKSDWEPIKYIPKEILNELGGGPIIDNFFRI</sequence>
<organism evidence="1 2">
    <name type="scientific">Bacteroides cellulosilyticus</name>
    <dbReference type="NCBI Taxonomy" id="246787"/>
    <lineage>
        <taxon>Bacteria</taxon>
        <taxon>Pseudomonadati</taxon>
        <taxon>Bacteroidota</taxon>
        <taxon>Bacteroidia</taxon>
        <taxon>Bacteroidales</taxon>
        <taxon>Bacteroidaceae</taxon>
        <taxon>Bacteroides</taxon>
    </lineage>
</organism>
<reference evidence="1 2" key="1">
    <citation type="journal article" date="2015" name="Science">
        <title>Genetic determinants of in vivo fitness and diet responsiveness in multiple human gut Bacteroides.</title>
        <authorList>
            <person name="Wu M."/>
            <person name="McNulty N.P."/>
            <person name="Rodionov D.A."/>
            <person name="Khoroshkin M.S."/>
            <person name="Griffin N.W."/>
            <person name="Cheng J."/>
            <person name="Latreille P."/>
            <person name="Kerstetter R.A."/>
            <person name="Terrapon N."/>
            <person name="Henrissat B."/>
            <person name="Osterman A.L."/>
            <person name="Gordon J.I."/>
        </authorList>
    </citation>
    <scope>NUCLEOTIDE SEQUENCE [LARGE SCALE GENOMIC DNA]</scope>
    <source>
        <strain evidence="1 2">WH2</strain>
    </source>
</reference>
<evidence type="ECO:0000313" key="1">
    <source>
        <dbReference type="EMBL" id="ALJ59209.1"/>
    </source>
</evidence>
<dbReference type="Proteomes" id="UP000061809">
    <property type="component" value="Chromosome"/>
</dbReference>
<proteinExistence type="predicted"/>